<dbReference type="InterPro" id="IPR001080">
    <property type="entry name" value="3Fe4S_ferredoxin"/>
</dbReference>
<comment type="cofactor">
    <cofactor evidence="1">
        <name>[3Fe-4S] cluster</name>
        <dbReference type="ChEBI" id="CHEBI:21137"/>
    </cofactor>
</comment>
<accession>A0ABP6K9D8</accession>
<evidence type="ECO:0000259" key="9">
    <source>
        <dbReference type="PROSITE" id="PS51379"/>
    </source>
</evidence>
<keyword evidence="2 8" id="KW-0813">Transport</keyword>
<evidence type="ECO:0000256" key="4">
    <source>
        <dbReference type="ARBA" id="ARBA00022982"/>
    </source>
</evidence>
<dbReference type="Pfam" id="PF13459">
    <property type="entry name" value="Fer4_15"/>
    <property type="match status" value="1"/>
</dbReference>
<keyword evidence="3 8" id="KW-0479">Metal-binding</keyword>
<keyword evidence="5 8" id="KW-0408">Iron</keyword>
<dbReference type="PRINTS" id="PR00352">
    <property type="entry name" value="3FE4SFRDOXIN"/>
</dbReference>
<comment type="caution">
    <text evidence="10">The sequence shown here is derived from an EMBL/GenBank/DDBJ whole genome shotgun (WGS) entry which is preliminary data.</text>
</comment>
<keyword evidence="4 8" id="KW-0249">Electron transport</keyword>
<evidence type="ECO:0000256" key="8">
    <source>
        <dbReference type="RuleBase" id="RU368020"/>
    </source>
</evidence>
<evidence type="ECO:0000256" key="7">
    <source>
        <dbReference type="ARBA" id="ARBA00023291"/>
    </source>
</evidence>
<dbReference type="Proteomes" id="UP001500403">
    <property type="component" value="Unassembled WGS sequence"/>
</dbReference>
<comment type="function">
    <text evidence="8">Ferredoxins are iron-sulfur proteins that transfer electrons in a wide variety of metabolic reactions.</text>
</comment>
<dbReference type="PANTHER" id="PTHR36923">
    <property type="entry name" value="FERREDOXIN"/>
    <property type="match status" value="1"/>
</dbReference>
<organism evidence="10 11">
    <name type="scientific">Streptomyces enissocaesilis</name>
    <dbReference type="NCBI Taxonomy" id="332589"/>
    <lineage>
        <taxon>Bacteria</taxon>
        <taxon>Bacillati</taxon>
        <taxon>Actinomycetota</taxon>
        <taxon>Actinomycetes</taxon>
        <taxon>Kitasatosporales</taxon>
        <taxon>Streptomycetaceae</taxon>
        <taxon>Streptomyces</taxon>
        <taxon>Streptomyces rochei group</taxon>
    </lineage>
</organism>
<dbReference type="Gene3D" id="3.30.70.20">
    <property type="match status" value="1"/>
</dbReference>
<keyword evidence="11" id="KW-1185">Reference proteome</keyword>
<name>A0ABP6K9D8_9ACTN</name>
<evidence type="ECO:0000313" key="11">
    <source>
        <dbReference type="Proteomes" id="UP001500403"/>
    </source>
</evidence>
<dbReference type="PROSITE" id="PS51379">
    <property type="entry name" value="4FE4S_FER_2"/>
    <property type="match status" value="1"/>
</dbReference>
<keyword evidence="7" id="KW-0003">3Fe-4S</keyword>
<evidence type="ECO:0000256" key="2">
    <source>
        <dbReference type="ARBA" id="ARBA00022448"/>
    </source>
</evidence>
<dbReference type="PANTHER" id="PTHR36923:SF3">
    <property type="entry name" value="FERREDOXIN"/>
    <property type="match status" value="1"/>
</dbReference>
<reference evidence="11" key="1">
    <citation type="journal article" date="2019" name="Int. J. Syst. Evol. Microbiol.">
        <title>The Global Catalogue of Microorganisms (GCM) 10K type strain sequencing project: providing services to taxonomists for standard genome sequencing and annotation.</title>
        <authorList>
            <consortium name="The Broad Institute Genomics Platform"/>
            <consortium name="The Broad Institute Genome Sequencing Center for Infectious Disease"/>
            <person name="Wu L."/>
            <person name="Ma J."/>
        </authorList>
    </citation>
    <scope>NUCLEOTIDE SEQUENCE [LARGE SCALE GENOMIC DNA]</scope>
    <source>
        <strain evidence="11">JCM 9088</strain>
    </source>
</reference>
<gene>
    <name evidence="10" type="ORF">GCM10010446_69290</name>
</gene>
<evidence type="ECO:0000256" key="3">
    <source>
        <dbReference type="ARBA" id="ARBA00022723"/>
    </source>
</evidence>
<feature type="domain" description="4Fe-4S ferredoxin-type" evidence="9">
    <location>
        <begin position="1"/>
        <end position="29"/>
    </location>
</feature>
<dbReference type="InterPro" id="IPR051269">
    <property type="entry name" value="Fe-S_cluster_ET"/>
</dbReference>
<sequence length="65" mass="6938">MHVSVDTQRCIGSGQCALALPEVFDQDDTDGLVILLDETPPREMHDAVEEAVSRCPVQAIAAADS</sequence>
<proteinExistence type="predicted"/>
<dbReference type="EMBL" id="BAAAUD010000116">
    <property type="protein sequence ID" value="GAA2975229.1"/>
    <property type="molecule type" value="Genomic_DNA"/>
</dbReference>
<evidence type="ECO:0000256" key="6">
    <source>
        <dbReference type="ARBA" id="ARBA00023014"/>
    </source>
</evidence>
<dbReference type="RefSeq" id="WP_344501061.1">
    <property type="nucleotide sequence ID" value="NZ_BAAAUD010000116.1"/>
</dbReference>
<evidence type="ECO:0000256" key="1">
    <source>
        <dbReference type="ARBA" id="ARBA00001927"/>
    </source>
</evidence>
<evidence type="ECO:0000256" key="5">
    <source>
        <dbReference type="ARBA" id="ARBA00023004"/>
    </source>
</evidence>
<evidence type="ECO:0000313" key="10">
    <source>
        <dbReference type="EMBL" id="GAA2975229.1"/>
    </source>
</evidence>
<dbReference type="InterPro" id="IPR017896">
    <property type="entry name" value="4Fe4S_Fe-S-bd"/>
</dbReference>
<protein>
    <recommendedName>
        <fullName evidence="8">Ferredoxin</fullName>
    </recommendedName>
</protein>
<keyword evidence="6 8" id="KW-0411">Iron-sulfur</keyword>
<dbReference type="SUPFAM" id="SSF54862">
    <property type="entry name" value="4Fe-4S ferredoxins"/>
    <property type="match status" value="1"/>
</dbReference>